<proteinExistence type="predicted"/>
<organism evidence="1 2">
    <name type="scientific">Rhizoctonia solani</name>
    <dbReference type="NCBI Taxonomy" id="456999"/>
    <lineage>
        <taxon>Eukaryota</taxon>
        <taxon>Fungi</taxon>
        <taxon>Dikarya</taxon>
        <taxon>Basidiomycota</taxon>
        <taxon>Agaricomycotina</taxon>
        <taxon>Agaricomycetes</taxon>
        <taxon>Cantharellales</taxon>
        <taxon>Ceratobasidiaceae</taxon>
        <taxon>Rhizoctonia</taxon>
    </lineage>
</organism>
<name>A0A8H3CNT1_9AGAM</name>
<evidence type="ECO:0000313" key="2">
    <source>
        <dbReference type="Proteomes" id="UP000663850"/>
    </source>
</evidence>
<sequence>MASYPRAFVPPAKGTASVLPSPDVLSGLSIKRRKIAGGIFVLWGRNTVGISSMRTGRLRNWVSILSPCSLRTSPVRLPQATPGARTIYTAKSWAGTKQPVSLIHSLLWWDTPMPSTLPTCFLPTRQLTVSHYQFVPPRQHRNTTTEHTTHLPLVS</sequence>
<reference evidence="1" key="1">
    <citation type="submission" date="2021-01" db="EMBL/GenBank/DDBJ databases">
        <authorList>
            <person name="Kaushik A."/>
        </authorList>
    </citation>
    <scope>NUCLEOTIDE SEQUENCE</scope>
    <source>
        <strain evidence="1">Type strain: AG8-Rh-89/</strain>
    </source>
</reference>
<dbReference type="AlphaFoldDB" id="A0A8H3CNT1"/>
<comment type="caution">
    <text evidence="1">The sequence shown here is derived from an EMBL/GenBank/DDBJ whole genome shotgun (WGS) entry which is preliminary data.</text>
</comment>
<evidence type="ECO:0000313" key="1">
    <source>
        <dbReference type="EMBL" id="CAE6492557.1"/>
    </source>
</evidence>
<dbReference type="EMBL" id="CAJMWZ010004572">
    <property type="protein sequence ID" value="CAE6492557.1"/>
    <property type="molecule type" value="Genomic_DNA"/>
</dbReference>
<dbReference type="Proteomes" id="UP000663850">
    <property type="component" value="Unassembled WGS sequence"/>
</dbReference>
<protein>
    <submittedName>
        <fullName evidence="1">Uncharacterized protein</fullName>
    </submittedName>
</protein>
<gene>
    <name evidence="1" type="ORF">RDB_LOCUS86413</name>
</gene>
<accession>A0A8H3CNT1</accession>